<dbReference type="PANTHER" id="PTHR22901:SF0">
    <property type="entry name" value="SIALATE O-ACETYLESTERASE"/>
    <property type="match status" value="1"/>
</dbReference>
<dbReference type="Pfam" id="PF03629">
    <property type="entry name" value="SASA"/>
    <property type="match status" value="1"/>
</dbReference>
<reference evidence="3 4" key="1">
    <citation type="submission" date="2024-03" db="EMBL/GenBank/DDBJ databases">
        <title>Sequence of Lycoming College Course Isolates.</title>
        <authorList>
            <person name="Plotts O."/>
            <person name="Newman J."/>
        </authorList>
    </citation>
    <scope>NUCLEOTIDE SEQUENCE [LARGE SCALE GENOMIC DNA]</scope>
    <source>
        <strain evidence="3 4">CJB-3</strain>
    </source>
</reference>
<gene>
    <name evidence="3" type="ORF">WAE58_10850</name>
</gene>
<name>A0ABU8NMN0_9SPHI</name>
<keyword evidence="4" id="KW-1185">Reference proteome</keyword>
<proteinExistence type="predicted"/>
<sequence>MKKPLLFLILTFLTFSLYANIRLPNILGSNMVLQQKSTTKFWGWGLPGEKIKITTSWDNKTIEALTDGNASWQISIQTPQAGGPYTVLLEGENKITLENIFIGEVWVCSGQSNMEWSHNNGLTSIKNEFSQLSKLNIKLFRIPKTTSKTPQDNTEGTWVACDSNTLKAFSAVGYYFGKELNKDLNVPIGLISSNWGGTPAEVWTPENLVEGNTVLKDAAAKKTPAPWWPTAPGYAYNAMIAPLVNYNIAGSIWYQGESNTTTASSYTELMNTMISAWRKAWNNNFPFYYVQIAPYKYDSYNIGALLREAQTKNLATEKTGMVVVSDLVSDTLNIHPTNKKDVGLRLANLALVETYGLKKSAYKSPIFNSLNVNGSNAEIDLDYAETGLMLKGDKPKEIFIAGADKVFHPATVKIKGNKIIVSNKLVKVPVAVRYQFSNAGLGNLFSKAGLPVAPFRTDDWELDISKIK</sequence>
<evidence type="ECO:0000313" key="4">
    <source>
        <dbReference type="Proteomes" id="UP001378956"/>
    </source>
</evidence>
<evidence type="ECO:0000313" key="3">
    <source>
        <dbReference type="EMBL" id="MEJ2902926.1"/>
    </source>
</evidence>
<dbReference type="RefSeq" id="WP_337716419.1">
    <property type="nucleotide sequence ID" value="NZ_JBBEUB010000003.1"/>
</dbReference>
<evidence type="ECO:0000259" key="2">
    <source>
        <dbReference type="Pfam" id="PF03629"/>
    </source>
</evidence>
<feature type="domain" description="Sialate O-acetylesterase" evidence="2">
    <location>
        <begin position="104"/>
        <end position="348"/>
    </location>
</feature>
<dbReference type="Proteomes" id="UP001378956">
    <property type="component" value="Unassembled WGS sequence"/>
</dbReference>
<dbReference type="EMBL" id="JBBEUB010000003">
    <property type="protein sequence ID" value="MEJ2902926.1"/>
    <property type="molecule type" value="Genomic_DNA"/>
</dbReference>
<keyword evidence="1" id="KW-0378">Hydrolase</keyword>
<dbReference type="InterPro" id="IPR039329">
    <property type="entry name" value="SIAE"/>
</dbReference>
<comment type="caution">
    <text evidence="3">The sequence shown here is derived from an EMBL/GenBank/DDBJ whole genome shotgun (WGS) entry which is preliminary data.</text>
</comment>
<dbReference type="InterPro" id="IPR005181">
    <property type="entry name" value="SASA"/>
</dbReference>
<dbReference type="PANTHER" id="PTHR22901">
    <property type="entry name" value="SIALATE O-ACETYLESTERASE"/>
    <property type="match status" value="1"/>
</dbReference>
<organism evidence="3 4">
    <name type="scientific">Pedobacter panaciterrae</name>
    <dbReference type="NCBI Taxonomy" id="363849"/>
    <lineage>
        <taxon>Bacteria</taxon>
        <taxon>Pseudomonadati</taxon>
        <taxon>Bacteroidota</taxon>
        <taxon>Sphingobacteriia</taxon>
        <taxon>Sphingobacteriales</taxon>
        <taxon>Sphingobacteriaceae</taxon>
        <taxon>Pedobacter</taxon>
    </lineage>
</organism>
<dbReference type="SUPFAM" id="SSF52266">
    <property type="entry name" value="SGNH hydrolase"/>
    <property type="match status" value="1"/>
</dbReference>
<accession>A0ABU8NMN0</accession>
<protein>
    <submittedName>
        <fullName evidence="3">Sialate O-acetylesterase</fullName>
    </submittedName>
</protein>
<dbReference type="InterPro" id="IPR036514">
    <property type="entry name" value="SGNH_hydro_sf"/>
</dbReference>
<dbReference type="Gene3D" id="3.40.50.1110">
    <property type="entry name" value="SGNH hydrolase"/>
    <property type="match status" value="1"/>
</dbReference>
<evidence type="ECO:0000256" key="1">
    <source>
        <dbReference type="ARBA" id="ARBA00022801"/>
    </source>
</evidence>